<sequence length="80" mass="9181">MLYKISMHLQGSFIWVENFPQYIGVLHDIALWCSRSNITKFKLGVVDSNKNGELSWQNIHASCIADIESLETQDARRLEA</sequence>
<evidence type="ECO:0000313" key="1">
    <source>
        <dbReference type="EMBL" id="KAK9223208.1"/>
    </source>
</evidence>
<reference evidence="1 2" key="1">
    <citation type="submission" date="2024-05" db="EMBL/GenBank/DDBJ databases">
        <title>Haplotype-resolved chromosome-level genome assembly of Huyou (Citrus changshanensis).</title>
        <authorList>
            <person name="Miao C."/>
            <person name="Chen W."/>
            <person name="Wu Y."/>
            <person name="Wang L."/>
            <person name="Zhao S."/>
            <person name="Grierson D."/>
            <person name="Xu C."/>
            <person name="Chen K."/>
        </authorList>
    </citation>
    <scope>NUCLEOTIDE SEQUENCE [LARGE SCALE GENOMIC DNA]</scope>
    <source>
        <strain evidence="1">01-14</strain>
        <tissue evidence="1">Leaf</tissue>
    </source>
</reference>
<comment type="caution">
    <text evidence="1">The sequence shown here is derived from an EMBL/GenBank/DDBJ whole genome shotgun (WGS) entry which is preliminary data.</text>
</comment>
<evidence type="ECO:0000313" key="2">
    <source>
        <dbReference type="Proteomes" id="UP001428341"/>
    </source>
</evidence>
<accession>A0AAP0MTT2</accession>
<dbReference type="AlphaFoldDB" id="A0AAP0MTT2"/>
<proteinExistence type="predicted"/>
<name>A0AAP0MTT2_9ROSI</name>
<keyword evidence="2" id="KW-1185">Reference proteome</keyword>
<dbReference type="Proteomes" id="UP001428341">
    <property type="component" value="Unassembled WGS sequence"/>
</dbReference>
<gene>
    <name evidence="1" type="ORF">WN944_011650</name>
</gene>
<organism evidence="1 2">
    <name type="scientific">Citrus x changshan-huyou</name>
    <dbReference type="NCBI Taxonomy" id="2935761"/>
    <lineage>
        <taxon>Eukaryota</taxon>
        <taxon>Viridiplantae</taxon>
        <taxon>Streptophyta</taxon>
        <taxon>Embryophyta</taxon>
        <taxon>Tracheophyta</taxon>
        <taxon>Spermatophyta</taxon>
        <taxon>Magnoliopsida</taxon>
        <taxon>eudicotyledons</taxon>
        <taxon>Gunneridae</taxon>
        <taxon>Pentapetalae</taxon>
        <taxon>rosids</taxon>
        <taxon>malvids</taxon>
        <taxon>Sapindales</taxon>
        <taxon>Rutaceae</taxon>
        <taxon>Aurantioideae</taxon>
        <taxon>Citrus</taxon>
    </lineage>
</organism>
<protein>
    <submittedName>
        <fullName evidence="1">Uncharacterized protein</fullName>
    </submittedName>
</protein>
<dbReference type="EMBL" id="JBCGBO010000002">
    <property type="protein sequence ID" value="KAK9223208.1"/>
    <property type="molecule type" value="Genomic_DNA"/>
</dbReference>